<reference evidence="2" key="1">
    <citation type="submission" date="2021-07" db="EMBL/GenBank/DDBJ databases">
        <authorList>
            <person name="Durling M."/>
        </authorList>
    </citation>
    <scope>NUCLEOTIDE SEQUENCE</scope>
</reference>
<keyword evidence="3" id="KW-1185">Reference proteome</keyword>
<dbReference type="PANTHER" id="PTHR37577:SF1">
    <property type="entry name" value="INTEGRAL MEMBRANE PROTEIN"/>
    <property type="match status" value="1"/>
</dbReference>
<keyword evidence="1" id="KW-1133">Transmembrane helix</keyword>
<organism evidence="2 3">
    <name type="scientific">Hymenoscyphus albidus</name>
    <dbReference type="NCBI Taxonomy" id="595503"/>
    <lineage>
        <taxon>Eukaryota</taxon>
        <taxon>Fungi</taxon>
        <taxon>Dikarya</taxon>
        <taxon>Ascomycota</taxon>
        <taxon>Pezizomycotina</taxon>
        <taxon>Leotiomycetes</taxon>
        <taxon>Helotiales</taxon>
        <taxon>Helotiaceae</taxon>
        <taxon>Hymenoscyphus</taxon>
    </lineage>
</organism>
<evidence type="ECO:0000313" key="2">
    <source>
        <dbReference type="EMBL" id="CAG8976329.1"/>
    </source>
</evidence>
<dbReference type="AlphaFoldDB" id="A0A9N9LQ16"/>
<dbReference type="EMBL" id="CAJVRM010000172">
    <property type="protein sequence ID" value="CAG8976329.1"/>
    <property type="molecule type" value="Genomic_DNA"/>
</dbReference>
<gene>
    <name evidence="2" type="ORF">HYALB_00005736</name>
</gene>
<keyword evidence="1" id="KW-0472">Membrane</keyword>
<evidence type="ECO:0000256" key="1">
    <source>
        <dbReference type="SAM" id="Phobius"/>
    </source>
</evidence>
<sequence length="326" mass="37335">MSTYGMSEVNCTVYLDLQPNPDISGIGCANCADVSLGFFITAYLSFFCCAAKLFLDHWESLFGSGPTVTRLSLSCRGAVISFGDQQLVTGISILVAGFLQLEWGISAYHWHSVVNQAWLSTITYFMVFTAMKDDIHKSRRRRLATIVRFAGMGILIIMLIVALIPMGFTNSRTVYAHSFPAWCFYHNGEWKENLAWQASGDREQDDQWERIDVTAYNWPYLILTVTILLYNFCTRIFWLQRDQPLQGHVLRRIPVITGSEKVFDRLRRRRRNGPASKVIHVLYRSFHTLLVSSIEVYSSALWEMTWITTGLVWGTIRITVMRKGLL</sequence>
<dbReference type="OrthoDB" id="5427664at2759"/>
<feature type="transmembrane region" description="Helical" evidence="1">
    <location>
        <begin position="218"/>
        <end position="238"/>
    </location>
</feature>
<keyword evidence="1" id="KW-0812">Transmembrane</keyword>
<name>A0A9N9LQ16_9HELO</name>
<dbReference type="Proteomes" id="UP000701801">
    <property type="component" value="Unassembled WGS sequence"/>
</dbReference>
<feature type="transmembrane region" description="Helical" evidence="1">
    <location>
        <begin position="143"/>
        <end position="168"/>
    </location>
</feature>
<comment type="caution">
    <text evidence="2">The sequence shown here is derived from an EMBL/GenBank/DDBJ whole genome shotgun (WGS) entry which is preliminary data.</text>
</comment>
<dbReference type="InterPro" id="IPR053018">
    <property type="entry name" value="Elsinochrome_Biosynth-Asso"/>
</dbReference>
<accession>A0A9N9LQ16</accession>
<proteinExistence type="predicted"/>
<dbReference type="PANTHER" id="PTHR37577">
    <property type="entry name" value="INTEGRAL MEMBRANE PROTEIN"/>
    <property type="match status" value="1"/>
</dbReference>
<evidence type="ECO:0000313" key="3">
    <source>
        <dbReference type="Proteomes" id="UP000701801"/>
    </source>
</evidence>
<protein>
    <submittedName>
        <fullName evidence="2">Uncharacterized protein</fullName>
    </submittedName>
</protein>